<comment type="similarity">
    <text evidence="2">Belongs to the MICOS complex subunit Mic60 family.</text>
</comment>
<dbReference type="Pfam" id="PF09731">
    <property type="entry name" value="Mitofilin"/>
    <property type="match status" value="1"/>
</dbReference>
<name>A0ABQ6N6C8_9STRA</name>
<keyword evidence="4" id="KW-0999">Mitochondrion inner membrane</keyword>
<evidence type="ECO:0000256" key="1">
    <source>
        <dbReference type="ARBA" id="ARBA00004273"/>
    </source>
</evidence>
<keyword evidence="5" id="KW-1133">Transmembrane helix</keyword>
<evidence type="ECO:0000256" key="8">
    <source>
        <dbReference type="SAM" id="MobiDB-lite"/>
    </source>
</evidence>
<evidence type="ECO:0000256" key="2">
    <source>
        <dbReference type="ARBA" id="ARBA00010877"/>
    </source>
</evidence>
<dbReference type="InterPro" id="IPR019133">
    <property type="entry name" value="MIC60"/>
</dbReference>
<dbReference type="Proteomes" id="UP001165060">
    <property type="component" value="Unassembled WGS sequence"/>
</dbReference>
<comment type="subcellular location">
    <subcellularLocation>
        <location evidence="1">Mitochondrion inner membrane</location>
    </subcellularLocation>
</comment>
<sequence>AARYLSGSKRAAAVASPSPQPDSGGGGGGGGGGGLLLVGVAAAAAAGGGAFYAKSNKEFRETVSSAAPFLRGPLEALADPAPATSPNKKAPKAEAKAKPTPPPKAVAAQAEPAKKAPEPKASPTASPKASPKAAPAAAKKAAPVPAPEPLKKAPSPPVPAPVAVPALPPTTAAAPAAPPAVRAARISSIAQSEEELRVVSAALKKELDETVLKDIEKLDAPALRYRLVQLAAEMKERTKWEALRLSQFLAQAEKANSDRFQGVLQEQRLRFEEVQARGLREQEALLEARSAKAVQAKEAEMAAAFEGHWQARAKEFEEAANVHFEKNLGDTIAAVKKQYADDLAAKAAAIEELGTKVREMEGRIASGGQYEERSGKVHRIVGGVMGLVGAIESGDANIKNDIATLAAICRDDEVLSAALKSVSGSLASASGAIPSLPELQERFNNVKAVGRKMSLVGEGPGSDGLTGLFAGEFFSRVMVPVDDRVAMSKKESELDDEDRLARASYFVRTGKLEQALSEMDSVKAKKVKLVVKDFRDLTAAKVSVDKCVSVLKLRCAALNEGMKS</sequence>
<evidence type="ECO:0000256" key="5">
    <source>
        <dbReference type="ARBA" id="ARBA00022989"/>
    </source>
</evidence>
<keyword evidence="6" id="KW-0496">Mitochondrion</keyword>
<evidence type="ECO:0000256" key="7">
    <source>
        <dbReference type="ARBA" id="ARBA00023136"/>
    </source>
</evidence>
<dbReference type="PANTHER" id="PTHR15415">
    <property type="entry name" value="MITOFILIN"/>
    <property type="match status" value="1"/>
</dbReference>
<feature type="compositionally biased region" description="Gly residues" evidence="8">
    <location>
        <begin position="23"/>
        <end position="34"/>
    </location>
</feature>
<evidence type="ECO:0000313" key="10">
    <source>
        <dbReference type="Proteomes" id="UP001165060"/>
    </source>
</evidence>
<evidence type="ECO:0000313" key="9">
    <source>
        <dbReference type="EMBL" id="GMI41166.1"/>
    </source>
</evidence>
<feature type="region of interest" description="Disordered" evidence="8">
    <location>
        <begin position="1"/>
        <end position="34"/>
    </location>
</feature>
<gene>
    <name evidence="9" type="ORF">TeGR_g14026</name>
</gene>
<reference evidence="9 10" key="1">
    <citation type="journal article" date="2023" name="Commun. Biol.">
        <title>Genome analysis of Parmales, the sister group of diatoms, reveals the evolutionary specialization of diatoms from phago-mixotrophs to photoautotrophs.</title>
        <authorList>
            <person name="Ban H."/>
            <person name="Sato S."/>
            <person name="Yoshikawa S."/>
            <person name="Yamada K."/>
            <person name="Nakamura Y."/>
            <person name="Ichinomiya M."/>
            <person name="Sato N."/>
            <person name="Blanc-Mathieu R."/>
            <person name="Endo H."/>
            <person name="Kuwata A."/>
            <person name="Ogata H."/>
        </authorList>
    </citation>
    <scope>NUCLEOTIDE SEQUENCE [LARGE SCALE GENOMIC DNA]</scope>
</reference>
<keyword evidence="7" id="KW-0472">Membrane</keyword>
<feature type="compositionally biased region" description="Pro residues" evidence="8">
    <location>
        <begin position="144"/>
        <end position="160"/>
    </location>
</feature>
<accession>A0ABQ6N6C8</accession>
<proteinExistence type="inferred from homology"/>
<protein>
    <recommendedName>
        <fullName evidence="11">MICOS complex subunit MIC60</fullName>
    </recommendedName>
</protein>
<evidence type="ECO:0000256" key="4">
    <source>
        <dbReference type="ARBA" id="ARBA00022792"/>
    </source>
</evidence>
<organism evidence="9 10">
    <name type="scientific">Tetraparma gracilis</name>
    <dbReference type="NCBI Taxonomy" id="2962635"/>
    <lineage>
        <taxon>Eukaryota</taxon>
        <taxon>Sar</taxon>
        <taxon>Stramenopiles</taxon>
        <taxon>Ochrophyta</taxon>
        <taxon>Bolidophyceae</taxon>
        <taxon>Parmales</taxon>
        <taxon>Triparmaceae</taxon>
        <taxon>Tetraparma</taxon>
    </lineage>
</organism>
<comment type="caution">
    <text evidence="9">The sequence shown here is derived from an EMBL/GenBank/DDBJ whole genome shotgun (WGS) entry which is preliminary data.</text>
</comment>
<dbReference type="EMBL" id="BRYB01002203">
    <property type="protein sequence ID" value="GMI41166.1"/>
    <property type="molecule type" value="Genomic_DNA"/>
</dbReference>
<evidence type="ECO:0008006" key="11">
    <source>
        <dbReference type="Google" id="ProtNLM"/>
    </source>
</evidence>
<keyword evidence="10" id="KW-1185">Reference proteome</keyword>
<feature type="non-terminal residue" evidence="9">
    <location>
        <position position="1"/>
    </location>
</feature>
<evidence type="ECO:0000256" key="3">
    <source>
        <dbReference type="ARBA" id="ARBA00022692"/>
    </source>
</evidence>
<evidence type="ECO:0000256" key="6">
    <source>
        <dbReference type="ARBA" id="ARBA00023128"/>
    </source>
</evidence>
<keyword evidence="3" id="KW-0812">Transmembrane</keyword>
<dbReference type="PANTHER" id="PTHR15415:SF7">
    <property type="entry name" value="MICOS COMPLEX SUBUNIT MIC60"/>
    <property type="match status" value="1"/>
</dbReference>
<feature type="compositionally biased region" description="Low complexity" evidence="8">
    <location>
        <begin position="119"/>
        <end position="143"/>
    </location>
</feature>
<feature type="region of interest" description="Disordered" evidence="8">
    <location>
        <begin position="76"/>
        <end position="160"/>
    </location>
</feature>